<feature type="domain" description="VTT" evidence="7">
    <location>
        <begin position="30"/>
        <end position="160"/>
    </location>
</feature>
<keyword evidence="5 6" id="KW-0472">Membrane</keyword>
<dbReference type="GO" id="GO:0005886">
    <property type="term" value="C:plasma membrane"/>
    <property type="evidence" value="ECO:0007669"/>
    <property type="project" value="UniProtKB-SubCell"/>
</dbReference>
<dbReference type="PANTHER" id="PTHR42709:SF6">
    <property type="entry name" value="UNDECAPRENYL PHOSPHATE TRANSPORTER A"/>
    <property type="match status" value="1"/>
</dbReference>
<comment type="subcellular location">
    <subcellularLocation>
        <location evidence="1">Cell membrane</location>
        <topology evidence="1">Multi-pass membrane protein</topology>
    </subcellularLocation>
</comment>
<organism evidence="8 9">
    <name type="scientific">Vannielia litorea</name>
    <dbReference type="NCBI Taxonomy" id="1217970"/>
    <lineage>
        <taxon>Bacteria</taxon>
        <taxon>Pseudomonadati</taxon>
        <taxon>Pseudomonadota</taxon>
        <taxon>Alphaproteobacteria</taxon>
        <taxon>Rhodobacterales</taxon>
        <taxon>Paracoccaceae</taxon>
        <taxon>Vannielia</taxon>
    </lineage>
</organism>
<feature type="transmembrane region" description="Helical" evidence="6">
    <location>
        <begin position="12"/>
        <end position="30"/>
    </location>
</feature>
<evidence type="ECO:0000313" key="8">
    <source>
        <dbReference type="EMBL" id="SIO00319.1"/>
    </source>
</evidence>
<keyword evidence="4 6" id="KW-1133">Transmembrane helix</keyword>
<keyword evidence="3 6" id="KW-0812">Transmembrane</keyword>
<dbReference type="STRING" id="1217970.SAMN05444002_2063"/>
<sequence length="203" mass="22467">MFDWLTGMVEQGGYFGIALLMLVENIFPPIPSELIMPLGGYLVQQGKLDPVLVVISGSIGSLAGTSLWYLAARSLDQARFHDLVERYGHWFTVDREGMEKAERRFERHEGLAVFAGRMLPAVRTLISVPAGFARMSPWRFLALSAAGTLIWVSGLTALGYALGSQYDKVSGWLDPFTTLLFAGVALLYMVRLLRGKGQRRPAE</sequence>
<dbReference type="OrthoDB" id="9813426at2"/>
<dbReference type="PANTHER" id="PTHR42709">
    <property type="entry name" value="ALKALINE PHOSPHATASE LIKE PROTEIN"/>
    <property type="match status" value="1"/>
</dbReference>
<keyword evidence="2" id="KW-1003">Cell membrane</keyword>
<dbReference type="Pfam" id="PF09335">
    <property type="entry name" value="VTT_dom"/>
    <property type="match status" value="1"/>
</dbReference>
<evidence type="ECO:0000256" key="3">
    <source>
        <dbReference type="ARBA" id="ARBA00022692"/>
    </source>
</evidence>
<feature type="transmembrane region" description="Helical" evidence="6">
    <location>
        <begin position="50"/>
        <end position="71"/>
    </location>
</feature>
<evidence type="ECO:0000256" key="1">
    <source>
        <dbReference type="ARBA" id="ARBA00004651"/>
    </source>
</evidence>
<dbReference type="AlphaFoldDB" id="A0A1N6FYE3"/>
<proteinExistence type="predicted"/>
<dbReference type="Proteomes" id="UP000184932">
    <property type="component" value="Unassembled WGS sequence"/>
</dbReference>
<evidence type="ECO:0000259" key="7">
    <source>
        <dbReference type="Pfam" id="PF09335"/>
    </source>
</evidence>
<feature type="transmembrane region" description="Helical" evidence="6">
    <location>
        <begin position="140"/>
        <end position="163"/>
    </location>
</feature>
<feature type="transmembrane region" description="Helical" evidence="6">
    <location>
        <begin position="169"/>
        <end position="190"/>
    </location>
</feature>
<evidence type="ECO:0000256" key="2">
    <source>
        <dbReference type="ARBA" id="ARBA00022475"/>
    </source>
</evidence>
<evidence type="ECO:0000256" key="4">
    <source>
        <dbReference type="ARBA" id="ARBA00022989"/>
    </source>
</evidence>
<dbReference type="InterPro" id="IPR051311">
    <property type="entry name" value="DedA_domain"/>
</dbReference>
<dbReference type="EMBL" id="FSRL01000001">
    <property type="protein sequence ID" value="SIO00319.1"/>
    <property type="molecule type" value="Genomic_DNA"/>
</dbReference>
<dbReference type="RefSeq" id="WP_074256133.1">
    <property type="nucleotide sequence ID" value="NZ_FSRL01000001.1"/>
</dbReference>
<evidence type="ECO:0000256" key="6">
    <source>
        <dbReference type="SAM" id="Phobius"/>
    </source>
</evidence>
<keyword evidence="9" id="KW-1185">Reference proteome</keyword>
<gene>
    <name evidence="8" type="ORF">SAMN05444002_2063</name>
</gene>
<evidence type="ECO:0000256" key="5">
    <source>
        <dbReference type="ARBA" id="ARBA00023136"/>
    </source>
</evidence>
<protein>
    <submittedName>
        <fullName evidence="8">Membrane protein DedA, SNARE-associated domain</fullName>
    </submittedName>
</protein>
<evidence type="ECO:0000313" key="9">
    <source>
        <dbReference type="Proteomes" id="UP000184932"/>
    </source>
</evidence>
<accession>A0A1N6FYE3</accession>
<reference evidence="9" key="1">
    <citation type="submission" date="2016-11" db="EMBL/GenBank/DDBJ databases">
        <authorList>
            <person name="Varghese N."/>
            <person name="Submissions S."/>
        </authorList>
    </citation>
    <scope>NUCLEOTIDE SEQUENCE [LARGE SCALE GENOMIC DNA]</scope>
    <source>
        <strain evidence="9">DSM 29440</strain>
    </source>
</reference>
<name>A0A1N6FYE3_9RHOB</name>
<dbReference type="InterPro" id="IPR032816">
    <property type="entry name" value="VTT_dom"/>
</dbReference>